<gene>
    <name evidence="2" type="ORF">D9Q98_002476</name>
</gene>
<dbReference type="AlphaFoldDB" id="A0A9D4TTW4"/>
<reference evidence="2" key="2">
    <citation type="submission" date="2020-11" db="EMBL/GenBank/DDBJ databases">
        <authorList>
            <person name="Cecchin M."/>
            <person name="Marcolungo L."/>
            <person name="Rossato M."/>
            <person name="Girolomoni L."/>
            <person name="Cosentino E."/>
            <person name="Cuine S."/>
            <person name="Li-Beisson Y."/>
            <person name="Delledonne M."/>
            <person name="Ballottari M."/>
        </authorList>
    </citation>
    <scope>NUCLEOTIDE SEQUENCE</scope>
    <source>
        <strain evidence="2">211/11P</strain>
        <tissue evidence="2">Whole cell</tissue>
    </source>
</reference>
<evidence type="ECO:0000313" key="2">
    <source>
        <dbReference type="EMBL" id="KAI3434398.1"/>
    </source>
</evidence>
<reference evidence="2" key="1">
    <citation type="journal article" date="2019" name="Plant J.">
        <title>Chlorella vulgaris genome assembly and annotation reveals the molecular basis for metabolic acclimation to high light conditions.</title>
        <authorList>
            <person name="Cecchin M."/>
            <person name="Marcolungo L."/>
            <person name="Rossato M."/>
            <person name="Girolomoni L."/>
            <person name="Cosentino E."/>
            <person name="Cuine S."/>
            <person name="Li-Beisson Y."/>
            <person name="Delledonne M."/>
            <person name="Ballottari M."/>
        </authorList>
    </citation>
    <scope>NUCLEOTIDE SEQUENCE</scope>
    <source>
        <strain evidence="2">211/11P</strain>
    </source>
</reference>
<dbReference type="Proteomes" id="UP001055712">
    <property type="component" value="Unassembled WGS sequence"/>
</dbReference>
<evidence type="ECO:0000313" key="3">
    <source>
        <dbReference type="Proteomes" id="UP001055712"/>
    </source>
</evidence>
<feature type="region of interest" description="Disordered" evidence="1">
    <location>
        <begin position="137"/>
        <end position="179"/>
    </location>
</feature>
<keyword evidence="3" id="KW-1185">Reference proteome</keyword>
<dbReference type="EMBL" id="SIDB01000003">
    <property type="protein sequence ID" value="KAI3434398.1"/>
    <property type="molecule type" value="Genomic_DNA"/>
</dbReference>
<feature type="compositionally biased region" description="Acidic residues" evidence="1">
    <location>
        <begin position="138"/>
        <end position="150"/>
    </location>
</feature>
<proteinExistence type="predicted"/>
<organism evidence="2 3">
    <name type="scientific">Chlorella vulgaris</name>
    <name type="common">Green alga</name>
    <dbReference type="NCBI Taxonomy" id="3077"/>
    <lineage>
        <taxon>Eukaryota</taxon>
        <taxon>Viridiplantae</taxon>
        <taxon>Chlorophyta</taxon>
        <taxon>core chlorophytes</taxon>
        <taxon>Trebouxiophyceae</taxon>
        <taxon>Chlorellales</taxon>
        <taxon>Chlorellaceae</taxon>
        <taxon>Chlorella clade</taxon>
        <taxon>Chlorella</taxon>
    </lineage>
</organism>
<comment type="caution">
    <text evidence="2">The sequence shown here is derived from an EMBL/GenBank/DDBJ whole genome shotgun (WGS) entry which is preliminary data.</text>
</comment>
<protein>
    <submittedName>
        <fullName evidence="2">Uncharacterized protein</fullName>
    </submittedName>
</protein>
<evidence type="ECO:0000256" key="1">
    <source>
        <dbReference type="SAM" id="MobiDB-lite"/>
    </source>
</evidence>
<sequence>MRRYVEPPPRLRVLDFTTGSTQDRFALPKASIVISTDGKRMLGMQERSSVKVLRYAADAAAAAASAAAQDRQMATPRGRRHSAYHRHLEVMRRQEQQQCVDAVLAGSIARSAAAARKALMSGSGGVRGCLVWHTERQEGEDEDEAAEEADVGTGGSSLVQRKRKTGQQSRPGTAPAAATAGVRGRLGVVRIWSQAACEATSPRFKARAAFEQRRAATPDSDAIRRHGYLQLHKQRRVTQAAREAREAELAATWPHGLPKAELRRALAAGLRVVGVGVGGNPLSLQRSTYLSLRPGMRWY</sequence>
<accession>A0A9D4TTW4</accession>
<name>A0A9D4TTW4_CHLVU</name>